<comment type="caution">
    <text evidence="9">The sequence shown here is derived from an EMBL/GenBank/DDBJ whole genome shotgun (WGS) entry which is preliminary data.</text>
</comment>
<evidence type="ECO:0000313" key="9">
    <source>
        <dbReference type="EMBL" id="MDI5967112.1"/>
    </source>
</evidence>
<evidence type="ECO:0000313" key="10">
    <source>
        <dbReference type="Proteomes" id="UP001156398"/>
    </source>
</evidence>
<dbReference type="PROSITE" id="PS51755">
    <property type="entry name" value="OMPR_PHOB"/>
    <property type="match status" value="1"/>
</dbReference>
<evidence type="ECO:0000256" key="7">
    <source>
        <dbReference type="SAM" id="MobiDB-lite"/>
    </source>
</evidence>
<dbReference type="Gene3D" id="1.25.40.10">
    <property type="entry name" value="Tetratricopeptide repeat domain"/>
    <property type="match status" value="1"/>
</dbReference>
<keyword evidence="10" id="KW-1185">Reference proteome</keyword>
<keyword evidence="3" id="KW-0805">Transcription regulation</keyword>
<dbReference type="SMART" id="SM00862">
    <property type="entry name" value="Trans_reg_C"/>
    <property type="match status" value="1"/>
</dbReference>
<protein>
    <submittedName>
        <fullName evidence="9">BTAD domain-containing putative transcriptional regulator</fullName>
    </submittedName>
</protein>
<dbReference type="InterPro" id="IPR005158">
    <property type="entry name" value="BTAD"/>
</dbReference>
<dbReference type="SUPFAM" id="SSF48452">
    <property type="entry name" value="TPR-like"/>
    <property type="match status" value="1"/>
</dbReference>
<dbReference type="Pfam" id="PF00486">
    <property type="entry name" value="Trans_reg_C"/>
    <property type="match status" value="1"/>
</dbReference>
<dbReference type="SUPFAM" id="SSF46894">
    <property type="entry name" value="C-terminal effector domain of the bipartite response regulators"/>
    <property type="match status" value="1"/>
</dbReference>
<evidence type="ECO:0000256" key="3">
    <source>
        <dbReference type="ARBA" id="ARBA00023015"/>
    </source>
</evidence>
<dbReference type="EMBL" id="JAAGKO020000073">
    <property type="protein sequence ID" value="MDI5967112.1"/>
    <property type="molecule type" value="Genomic_DNA"/>
</dbReference>
<dbReference type="InterPro" id="IPR011990">
    <property type="entry name" value="TPR-like_helical_dom_sf"/>
</dbReference>
<dbReference type="SUPFAM" id="SSF52540">
    <property type="entry name" value="P-loop containing nucleoside triphosphate hydrolases"/>
    <property type="match status" value="1"/>
</dbReference>
<dbReference type="InterPro" id="IPR027417">
    <property type="entry name" value="P-loop_NTPase"/>
</dbReference>
<dbReference type="InterPro" id="IPR051677">
    <property type="entry name" value="AfsR-DnrI-RedD_regulator"/>
</dbReference>
<dbReference type="RefSeq" id="WP_271322184.1">
    <property type="nucleotide sequence ID" value="NZ_JAAGKO020000073.1"/>
</dbReference>
<dbReference type="Gene3D" id="3.40.50.300">
    <property type="entry name" value="P-loop containing nucleotide triphosphate hydrolases"/>
    <property type="match status" value="1"/>
</dbReference>
<evidence type="ECO:0000256" key="2">
    <source>
        <dbReference type="ARBA" id="ARBA00023012"/>
    </source>
</evidence>
<dbReference type="Pfam" id="PF00931">
    <property type="entry name" value="NB-ARC"/>
    <property type="match status" value="1"/>
</dbReference>
<dbReference type="InterPro" id="IPR001867">
    <property type="entry name" value="OmpR/PhoB-type_DNA-bd"/>
</dbReference>
<evidence type="ECO:0000256" key="4">
    <source>
        <dbReference type="ARBA" id="ARBA00023125"/>
    </source>
</evidence>
<dbReference type="InterPro" id="IPR058852">
    <property type="entry name" value="HTH_77"/>
</dbReference>
<evidence type="ECO:0000256" key="6">
    <source>
        <dbReference type="PROSITE-ProRule" id="PRU01091"/>
    </source>
</evidence>
<reference evidence="9 10" key="1">
    <citation type="submission" date="2023-05" db="EMBL/GenBank/DDBJ databases">
        <title>Streptantibioticus silvisoli sp. nov., acidotolerant actinomycetes 1 from pine litter.</title>
        <authorList>
            <person name="Swiecimska M."/>
            <person name="Golinska P."/>
            <person name="Sangal V."/>
            <person name="Wachnowicz B."/>
            <person name="Goodfellow M."/>
        </authorList>
    </citation>
    <scope>NUCLEOTIDE SEQUENCE [LARGE SCALE GENOMIC DNA]</scope>
    <source>
        <strain evidence="9 10">SL54</strain>
    </source>
</reference>
<proteinExistence type="inferred from homology"/>
<dbReference type="PANTHER" id="PTHR35807:SF1">
    <property type="entry name" value="TRANSCRIPTIONAL REGULATOR REDD"/>
    <property type="match status" value="1"/>
</dbReference>
<keyword evidence="2" id="KW-0902">Two-component regulatory system</keyword>
<evidence type="ECO:0000256" key="5">
    <source>
        <dbReference type="ARBA" id="ARBA00023163"/>
    </source>
</evidence>
<dbReference type="InterPro" id="IPR036388">
    <property type="entry name" value="WH-like_DNA-bd_sf"/>
</dbReference>
<dbReference type="SMART" id="SM01043">
    <property type="entry name" value="BTAD"/>
    <property type="match status" value="1"/>
</dbReference>
<accession>A0ABT6WA85</accession>
<feature type="domain" description="OmpR/PhoB-type" evidence="8">
    <location>
        <begin position="5"/>
        <end position="105"/>
    </location>
</feature>
<feature type="DNA-binding region" description="OmpR/PhoB-type" evidence="6">
    <location>
        <begin position="5"/>
        <end position="105"/>
    </location>
</feature>
<feature type="region of interest" description="Disordered" evidence="7">
    <location>
        <begin position="619"/>
        <end position="644"/>
    </location>
</feature>
<dbReference type="PANTHER" id="PTHR35807">
    <property type="entry name" value="TRANSCRIPTIONAL REGULATOR REDD-RELATED"/>
    <property type="match status" value="1"/>
</dbReference>
<organism evidence="9 10">
    <name type="scientific">Streptantibioticus silvisoli</name>
    <dbReference type="NCBI Taxonomy" id="2705255"/>
    <lineage>
        <taxon>Bacteria</taxon>
        <taxon>Bacillati</taxon>
        <taxon>Actinomycetota</taxon>
        <taxon>Actinomycetes</taxon>
        <taxon>Kitasatosporales</taxon>
        <taxon>Streptomycetaceae</taxon>
        <taxon>Streptantibioticus</taxon>
    </lineage>
</organism>
<keyword evidence="4 6" id="KW-0238">DNA-binding</keyword>
<dbReference type="Pfam" id="PF03704">
    <property type="entry name" value="BTAD"/>
    <property type="match status" value="1"/>
</dbReference>
<evidence type="ECO:0000259" key="8">
    <source>
        <dbReference type="PROSITE" id="PS51755"/>
    </source>
</evidence>
<dbReference type="Pfam" id="PF25872">
    <property type="entry name" value="HTH_77"/>
    <property type="match status" value="1"/>
</dbReference>
<keyword evidence="5" id="KW-0804">Transcription</keyword>
<name>A0ABT6WA85_9ACTN</name>
<dbReference type="Gene3D" id="1.10.10.10">
    <property type="entry name" value="Winged helix-like DNA-binding domain superfamily/Winged helix DNA-binding domain"/>
    <property type="match status" value="1"/>
</dbReference>
<dbReference type="CDD" id="cd15831">
    <property type="entry name" value="BTAD"/>
    <property type="match status" value="1"/>
</dbReference>
<dbReference type="PRINTS" id="PR00364">
    <property type="entry name" value="DISEASERSIST"/>
</dbReference>
<gene>
    <name evidence="9" type="ORF">POF43_031040</name>
</gene>
<comment type="similarity">
    <text evidence="1">Belongs to the AfsR/DnrI/RedD regulatory family.</text>
</comment>
<evidence type="ECO:0000256" key="1">
    <source>
        <dbReference type="ARBA" id="ARBA00005820"/>
    </source>
</evidence>
<dbReference type="InterPro" id="IPR016032">
    <property type="entry name" value="Sig_transdc_resp-reg_C-effctor"/>
</dbReference>
<sequence length="644" mass="69535">MSPAGAVLTAARPPYFRVLGLLQVEGDEPVPITARRQQVVLVLLLLNSNRVVSLESLFEAIWGSAPPATARAQVQICVSALRRALLRCGLGERIQVRGGGYAIEVDQGELDLHRYEDLVVRGRSELAAKRPAAARAAFREALALWRGEPLDGIDSGVVRAHQVRISERRVEVLEDCVQAELQLGLHNEVVGEISAMVTEHPLRERLVGQLMTALYRCGRRAEALAVYRVVRQRFVDELGLEPGPSVNQLHQDILTGSLTGHGDAERPEPAMPWSSAGVPVPRMLPARVPYFTGHAELLAALQRRLVGDHGPHTELVTVLTGRGGVGKSTVANEIANTLAAEFPDGQLYARMAVGEEQAGNVSNILKQFLCALGFSASEVPAAMEDRAARYRSAIAGRRVLTVIDDVVDEAQVRPLIPGTPTCRLVMTTRARTAALLGTAVFELDVLGTGDGVELLAAMIGRQRVRAEPREAGELVGLCGGLPLALEGAAARLVARPHRTIGDLVALLRDERHRLDQLNGQGVDVRATLLRGYRTAPPVARALFARLGMLEPGGFGAWVAARLMELDAASATDALESLVDARLVDVESGTGGSTRYRLHELARIFARERLFAEFPSQDDADAGRRTFGTWPRREDEARSATGHGG</sequence>
<dbReference type="Proteomes" id="UP001156398">
    <property type="component" value="Unassembled WGS sequence"/>
</dbReference>
<dbReference type="InterPro" id="IPR002182">
    <property type="entry name" value="NB-ARC"/>
</dbReference>